<keyword evidence="2" id="KW-1185">Reference proteome</keyword>
<dbReference type="EMBL" id="CM041549">
    <property type="protein sequence ID" value="KAI3356729.1"/>
    <property type="molecule type" value="Genomic_DNA"/>
</dbReference>
<reference evidence="1" key="1">
    <citation type="submission" date="2022-04" db="EMBL/GenBank/DDBJ databases">
        <title>Jade perch genome.</title>
        <authorList>
            <person name="Chao B."/>
        </authorList>
    </citation>
    <scope>NUCLEOTIDE SEQUENCE</scope>
    <source>
        <strain evidence="1">CB-2022</strain>
    </source>
</reference>
<evidence type="ECO:0000313" key="1">
    <source>
        <dbReference type="EMBL" id="KAI3356729.1"/>
    </source>
</evidence>
<gene>
    <name evidence="1" type="ORF">L3Q82_003408</name>
</gene>
<sequence>MPDVEVLLLREFSAVFLAVVYIAPRANSAAALGTLHDIISAQETAYPDATFIIGGDFNHCNLQTVLPKFYQHVNIPTREQSTLDHDHVCTNIWGANKAPPAPTLDISVFLYPAYRQRLKQTNPVNTQIKRWTPDTESILQDCFAQTDWDVFKAAATQEDSSINECRVYNWLHQYLH</sequence>
<accession>A0ACB8VMJ1</accession>
<protein>
    <submittedName>
        <fullName evidence="1">Uncharacterized protein</fullName>
    </submittedName>
</protein>
<name>A0ACB8VMJ1_9TELE</name>
<dbReference type="Proteomes" id="UP000831701">
    <property type="component" value="Chromosome 19"/>
</dbReference>
<comment type="caution">
    <text evidence="1">The sequence shown here is derived from an EMBL/GenBank/DDBJ whole genome shotgun (WGS) entry which is preliminary data.</text>
</comment>
<organism evidence="1 2">
    <name type="scientific">Scortum barcoo</name>
    <name type="common">barcoo grunter</name>
    <dbReference type="NCBI Taxonomy" id="214431"/>
    <lineage>
        <taxon>Eukaryota</taxon>
        <taxon>Metazoa</taxon>
        <taxon>Chordata</taxon>
        <taxon>Craniata</taxon>
        <taxon>Vertebrata</taxon>
        <taxon>Euteleostomi</taxon>
        <taxon>Actinopterygii</taxon>
        <taxon>Neopterygii</taxon>
        <taxon>Teleostei</taxon>
        <taxon>Neoteleostei</taxon>
        <taxon>Acanthomorphata</taxon>
        <taxon>Eupercaria</taxon>
        <taxon>Centrarchiformes</taxon>
        <taxon>Terapontoidei</taxon>
        <taxon>Terapontidae</taxon>
        <taxon>Scortum</taxon>
    </lineage>
</organism>
<evidence type="ECO:0000313" key="2">
    <source>
        <dbReference type="Proteomes" id="UP000831701"/>
    </source>
</evidence>
<proteinExistence type="predicted"/>